<sequence>MRGDPTDEALAKLAATDLEALAARDPHGRTVLVYWDSGAREWRRHVDES</sequence>
<evidence type="ECO:0000313" key="1">
    <source>
        <dbReference type="EMBL" id="MDJ1134125.1"/>
    </source>
</evidence>
<reference evidence="1 2" key="1">
    <citation type="submission" date="2023-05" db="EMBL/GenBank/DDBJ databases">
        <title>Streptantibioticus silvisoli sp. nov., acidotolerant actinomycetes 1 from pine litter.</title>
        <authorList>
            <person name="Swiecimska M."/>
            <person name="Golinska P."/>
            <person name="Sangal V."/>
            <person name="Wachnowicz B."/>
            <person name="Goodfellow M."/>
        </authorList>
    </citation>
    <scope>NUCLEOTIDE SEQUENCE [LARGE SCALE GENOMIC DNA]</scope>
    <source>
        <strain evidence="1 2">DSM 42109</strain>
    </source>
</reference>
<evidence type="ECO:0000313" key="2">
    <source>
        <dbReference type="Proteomes" id="UP001214441"/>
    </source>
</evidence>
<gene>
    <name evidence="1" type="ORF">NMN56_019540</name>
</gene>
<name>A0ABT6ZYH2_9ACTN</name>
<comment type="caution">
    <text evidence="1">The sequence shown here is derived from an EMBL/GenBank/DDBJ whole genome shotgun (WGS) entry which is preliminary data.</text>
</comment>
<organism evidence="1 2">
    <name type="scientific">Streptomyces iconiensis</name>
    <dbReference type="NCBI Taxonomy" id="1384038"/>
    <lineage>
        <taxon>Bacteria</taxon>
        <taxon>Bacillati</taxon>
        <taxon>Actinomycetota</taxon>
        <taxon>Actinomycetes</taxon>
        <taxon>Kitasatosporales</taxon>
        <taxon>Streptomycetaceae</taxon>
        <taxon>Streptomyces</taxon>
    </lineage>
</organism>
<accession>A0ABT6ZYH2</accession>
<dbReference type="RefSeq" id="WP_274046151.1">
    <property type="nucleotide sequence ID" value="NZ_JANCPR020000018.1"/>
</dbReference>
<keyword evidence="2" id="KW-1185">Reference proteome</keyword>
<protein>
    <submittedName>
        <fullName evidence="1">Uncharacterized protein</fullName>
    </submittedName>
</protein>
<dbReference type="Proteomes" id="UP001214441">
    <property type="component" value="Unassembled WGS sequence"/>
</dbReference>
<proteinExistence type="predicted"/>
<dbReference type="EMBL" id="JANCPR020000018">
    <property type="protein sequence ID" value="MDJ1134125.1"/>
    <property type="molecule type" value="Genomic_DNA"/>
</dbReference>